<name>A0ABW1R3Z7_9LACO</name>
<dbReference type="Pfam" id="PF13338">
    <property type="entry name" value="AbiEi_4"/>
    <property type="match status" value="1"/>
</dbReference>
<keyword evidence="3" id="KW-1185">Reference proteome</keyword>
<evidence type="ECO:0000313" key="3">
    <source>
        <dbReference type="Proteomes" id="UP001596253"/>
    </source>
</evidence>
<protein>
    <submittedName>
        <fullName evidence="2">Type IV toxin-antitoxin system AbiEi family antitoxin domain-containing protein</fullName>
    </submittedName>
</protein>
<organism evidence="2 3">
    <name type="scientific">Lactiplantibacillus dongliensis</name>
    <dbReference type="NCBI Taxonomy" id="2559919"/>
    <lineage>
        <taxon>Bacteria</taxon>
        <taxon>Bacillati</taxon>
        <taxon>Bacillota</taxon>
        <taxon>Bacilli</taxon>
        <taxon>Lactobacillales</taxon>
        <taxon>Lactobacillaceae</taxon>
        <taxon>Lactiplantibacillus</taxon>
    </lineage>
</organism>
<sequence>MQIDRLRLLLKQNNGLVTRQQVSNDKIDLHLIGDLIHKGKLERVDRGVYIDPKIFEDDMFILQYRFNKGVFFKDTALFLHGMIDRTPGTYQMNFPANYHPMAIGRYPVKAYRQKADWQTLGVEQVMTPGRHLVRVYNKERTLCDIIRTRDSSDAETIKQAMVSYAQMTDKNLQRLSEYAAIFKVQDKIRLYMGVLL</sequence>
<feature type="domain" description="AbiEi antitoxin N-terminal" evidence="1">
    <location>
        <begin position="4"/>
        <end position="49"/>
    </location>
</feature>
<proteinExistence type="predicted"/>
<reference evidence="3" key="1">
    <citation type="journal article" date="2019" name="Int. J. Syst. Evol. Microbiol.">
        <title>The Global Catalogue of Microorganisms (GCM) 10K type strain sequencing project: providing services to taxonomists for standard genome sequencing and annotation.</title>
        <authorList>
            <consortium name="The Broad Institute Genomics Platform"/>
            <consortium name="The Broad Institute Genome Sequencing Center for Infectious Disease"/>
            <person name="Wu L."/>
            <person name="Ma J."/>
        </authorList>
    </citation>
    <scope>NUCLEOTIDE SEQUENCE [LARGE SCALE GENOMIC DNA]</scope>
    <source>
        <strain evidence="3">CCM 8932</strain>
    </source>
</reference>
<dbReference type="EMBL" id="JBHSSD010000009">
    <property type="protein sequence ID" value="MFC6163501.1"/>
    <property type="molecule type" value="Genomic_DNA"/>
</dbReference>
<dbReference type="RefSeq" id="WP_137638945.1">
    <property type="nucleotide sequence ID" value="NZ_BJDK01000001.1"/>
</dbReference>
<dbReference type="Proteomes" id="UP001596253">
    <property type="component" value="Unassembled WGS sequence"/>
</dbReference>
<comment type="caution">
    <text evidence="2">The sequence shown here is derived from an EMBL/GenBank/DDBJ whole genome shotgun (WGS) entry which is preliminary data.</text>
</comment>
<gene>
    <name evidence="2" type="ORF">ACFP3T_02305</name>
</gene>
<accession>A0ABW1R3Z7</accession>
<evidence type="ECO:0000259" key="1">
    <source>
        <dbReference type="Pfam" id="PF13338"/>
    </source>
</evidence>
<evidence type="ECO:0000313" key="2">
    <source>
        <dbReference type="EMBL" id="MFC6163501.1"/>
    </source>
</evidence>
<dbReference type="InterPro" id="IPR025159">
    <property type="entry name" value="AbiEi_N"/>
</dbReference>